<dbReference type="Proteomes" id="UP000236721">
    <property type="component" value="Unassembled WGS sequence"/>
</dbReference>
<reference evidence="3" key="1">
    <citation type="submission" date="2016-10" db="EMBL/GenBank/DDBJ databases">
        <authorList>
            <person name="Varghese N."/>
            <person name="Submissions S."/>
        </authorList>
    </citation>
    <scope>NUCLEOTIDE SEQUENCE [LARGE SCALE GENOMIC DNA]</scope>
    <source>
        <strain evidence="3">CGMCC 1.7062</strain>
    </source>
</reference>
<sequence>MGIAAKRDGEQGGCLVIPTLLRRSNRRKKAPAFLLRLSIWQGGLGRHSGDSMGIAAKRTGNSGRRPIIPTHRFEKAKTKKAPT</sequence>
<evidence type="ECO:0000313" key="3">
    <source>
        <dbReference type="Proteomes" id="UP000236721"/>
    </source>
</evidence>
<proteinExistence type="predicted"/>
<feature type="region of interest" description="Disordered" evidence="1">
    <location>
        <begin position="48"/>
        <end position="67"/>
    </location>
</feature>
<evidence type="ECO:0000313" key="2">
    <source>
        <dbReference type="EMBL" id="SEG74726.1"/>
    </source>
</evidence>
<organism evidence="2 3">
    <name type="scientific">Vibrio hangzhouensis</name>
    <dbReference type="NCBI Taxonomy" id="462991"/>
    <lineage>
        <taxon>Bacteria</taxon>
        <taxon>Pseudomonadati</taxon>
        <taxon>Pseudomonadota</taxon>
        <taxon>Gammaproteobacteria</taxon>
        <taxon>Vibrionales</taxon>
        <taxon>Vibrionaceae</taxon>
        <taxon>Vibrio</taxon>
    </lineage>
</organism>
<keyword evidence="3" id="KW-1185">Reference proteome</keyword>
<protein>
    <submittedName>
        <fullName evidence="2">Uncharacterized protein</fullName>
    </submittedName>
</protein>
<accession>A0A1H6CQN1</accession>
<evidence type="ECO:0000256" key="1">
    <source>
        <dbReference type="SAM" id="MobiDB-lite"/>
    </source>
</evidence>
<dbReference type="AlphaFoldDB" id="A0A1H6CQN1"/>
<name>A0A1H6CQN1_9VIBR</name>
<gene>
    <name evidence="2" type="ORF">SAMN04488244_1503</name>
</gene>
<dbReference type="EMBL" id="FNVG01000050">
    <property type="protein sequence ID" value="SEG74726.1"/>
    <property type="molecule type" value="Genomic_DNA"/>
</dbReference>